<feature type="domain" description="CTHRC1 C-terminal" evidence="3">
    <location>
        <begin position="1003"/>
        <end position="1118"/>
    </location>
</feature>
<feature type="region of interest" description="Disordered" evidence="2">
    <location>
        <begin position="79"/>
        <end position="100"/>
    </location>
</feature>
<organism evidence="4 5">
    <name type="scientific">Durusdinium trenchii</name>
    <dbReference type="NCBI Taxonomy" id="1381693"/>
    <lineage>
        <taxon>Eukaryota</taxon>
        <taxon>Sar</taxon>
        <taxon>Alveolata</taxon>
        <taxon>Dinophyceae</taxon>
        <taxon>Suessiales</taxon>
        <taxon>Symbiodiniaceae</taxon>
        <taxon>Durusdinium</taxon>
    </lineage>
</organism>
<proteinExistence type="predicted"/>
<feature type="region of interest" description="Disordered" evidence="2">
    <location>
        <begin position="570"/>
        <end position="605"/>
    </location>
</feature>
<feature type="compositionally biased region" description="Basic and acidic residues" evidence="2">
    <location>
        <begin position="232"/>
        <end position="243"/>
    </location>
</feature>
<evidence type="ECO:0000256" key="1">
    <source>
        <dbReference type="SAM" id="Coils"/>
    </source>
</evidence>
<protein>
    <recommendedName>
        <fullName evidence="3">CTHRC1 C-terminal domain-containing protein</fullName>
    </recommendedName>
</protein>
<reference evidence="4 5" key="1">
    <citation type="submission" date="2024-02" db="EMBL/GenBank/DDBJ databases">
        <authorList>
            <person name="Chen Y."/>
            <person name="Shah S."/>
            <person name="Dougan E. K."/>
            <person name="Thang M."/>
            <person name="Chan C."/>
        </authorList>
    </citation>
    <scope>NUCLEOTIDE SEQUENCE [LARGE SCALE GENOMIC DNA]</scope>
</reference>
<keyword evidence="5" id="KW-1185">Reference proteome</keyword>
<feature type="coiled-coil region" evidence="1">
    <location>
        <begin position="439"/>
        <end position="491"/>
    </location>
</feature>
<feature type="compositionally biased region" description="Low complexity" evidence="2">
    <location>
        <begin position="570"/>
        <end position="583"/>
    </location>
</feature>
<evidence type="ECO:0000256" key="2">
    <source>
        <dbReference type="SAM" id="MobiDB-lite"/>
    </source>
</evidence>
<dbReference type="EMBL" id="CAXAMN010017446">
    <property type="protein sequence ID" value="CAK9050543.1"/>
    <property type="molecule type" value="Genomic_DNA"/>
</dbReference>
<keyword evidence="1" id="KW-0175">Coiled coil</keyword>
<sequence length="1237" mass="137655">MQLSYNPVFSCIARKMENIREAPVSSSSTLRADQPRKSGRRASGAGIMFLQEAMSEQQRPAGAILQHAPSRLSLVDLDSRTENGEPSASQSRAFGRSATSATGALGAELSRDHSMVTRDESVVTRQGSMLMTSAMTTGGRPSQRRASMAVGKDGQVEDSRALMDRLAKLRMEGTDHEQQLKDEEDRRNQQKMAEILAKAWGVGGKRISGMVSKVEKDDKGKSKKLGGLFGSKEAEREEQEQKKAKLETMTLDKKRQIDSNAVALDISPNLATEEVSAAFEEVRILKDRPESKVVVTEVWGFVSASQGDIGLQHLGLQSSIRCSVDMPKDPMPEKEESVKEFVTRNLGEEVRRWRLFLLARQIGFWSVLAELGEEQLEEEVPTDAETLEEDCPFDEEEHQLLEKRRELKALLIASRQRADALASAIDAQVDEVMGKEKQRMQVIEELSQHCAELQRIQEQRQQELLQELEKLNNATQQCSECENRSQFLVERIITLLASSPLDAEHVAVLKSKHQGEREMLRQFEDIRQQYDEVRQQNVELTSRLLEESSFSRRLSDQLAEAEERFNRCAQDGLQPQPGGAAPGCQDTESGSAQSPATLHLNSVPPLPLRCEVDEGDRVNRHADEPGRAARMRRLPNSLGVLAEAEGTRSIPSSFTEKELLKESVKCPVSDLVALGTSCSCEGTDCGEGKYCFGEKPTCQDKPRQDPSLLDWHGKTAKGPHDGKDKGQIAGREFKFYKKSEKSGLRLFYSDNLRVYCHSQPSGASSWEIMIDGQPCPSGGIYGAYHVHRIENPHRINGWGGYCKGVGKGEHTVSVHVRPTPGYEAAYRHDAFTGWQGWGSGGASWHLEAQEVPEDYPFYHYVEGRLADGRDGGVVNGRVLNFNKQLADSRLRLFYSDNLRIHGRPHKSGACRWHLRIDGQMCGSGAITGDVYGHAPDNVHRQRSFMGYCDNVPAGQHKVDVHIEAIHHHWVCDAFTGWNSNFLLEAEEIPKEYQMVKVHMSHNADGRDSGAIGAYRISFTKNHADTRLRLFYSDNLRALSGAHDCACKWEILVDGNQCPSVEIFGQVYVRRHHAGNVHDTNPHRPRSFAGFCDGVTKGDHVAIVNVKQQGPACDCYTLWHPSANRKGSHGALEVHEFFKPCSSLTKSECKEPRCVVNSEEDRCSDLIPCPGHDKVAVGSACQCGKEAAAKGKFCYEDKTVHDGPKEEKSDALGLQSPWLLLALLALSWLDAWPESGFI</sequence>
<gene>
    <name evidence="4" type="ORF">CCMP2556_LOCUS25758</name>
</gene>
<evidence type="ECO:0000313" key="5">
    <source>
        <dbReference type="Proteomes" id="UP001642484"/>
    </source>
</evidence>
<accession>A0ABP0MH91</accession>
<dbReference type="Proteomes" id="UP001642484">
    <property type="component" value="Unassembled WGS sequence"/>
</dbReference>
<evidence type="ECO:0000313" key="4">
    <source>
        <dbReference type="EMBL" id="CAK9050543.1"/>
    </source>
</evidence>
<feature type="compositionally biased region" description="Polar residues" evidence="2">
    <location>
        <begin position="84"/>
        <end position="100"/>
    </location>
</feature>
<comment type="caution">
    <text evidence="4">The sequence shown here is derived from an EMBL/GenBank/DDBJ whole genome shotgun (WGS) entry which is preliminary data.</text>
</comment>
<feature type="domain" description="CTHRC1 C-terminal" evidence="3">
    <location>
        <begin position="719"/>
        <end position="835"/>
    </location>
</feature>
<dbReference type="InterPro" id="IPR057873">
    <property type="entry name" value="CTHRC1_C"/>
</dbReference>
<name>A0ABP0MH91_9DINO</name>
<feature type="compositionally biased region" description="Polar residues" evidence="2">
    <location>
        <begin position="586"/>
        <end position="600"/>
    </location>
</feature>
<dbReference type="Pfam" id="PF25815">
    <property type="entry name" value="CTHRC1_C"/>
    <property type="match status" value="3"/>
</dbReference>
<feature type="region of interest" description="Disordered" evidence="2">
    <location>
        <begin position="213"/>
        <end position="243"/>
    </location>
</feature>
<feature type="domain" description="CTHRC1 C-terminal" evidence="3">
    <location>
        <begin position="867"/>
        <end position="981"/>
    </location>
</feature>
<feature type="region of interest" description="Disordered" evidence="2">
    <location>
        <begin position="133"/>
        <end position="155"/>
    </location>
</feature>
<evidence type="ECO:0000259" key="3">
    <source>
        <dbReference type="Pfam" id="PF25815"/>
    </source>
</evidence>
<feature type="region of interest" description="Disordered" evidence="2">
    <location>
        <begin position="22"/>
        <end position="41"/>
    </location>
</feature>